<feature type="domain" description="ABC transporter" evidence="7">
    <location>
        <begin position="328"/>
        <end position="547"/>
    </location>
</feature>
<dbReference type="SUPFAM" id="SSF52540">
    <property type="entry name" value="P-loop containing nucleoside triphosphate hydrolases"/>
    <property type="match status" value="1"/>
</dbReference>
<dbReference type="Pfam" id="PF00005">
    <property type="entry name" value="ABC_tran"/>
    <property type="match status" value="1"/>
</dbReference>
<gene>
    <name evidence="8" type="ORF">ADUPG1_012639</name>
</gene>
<feature type="compositionally biased region" description="Basic residues" evidence="5">
    <location>
        <begin position="196"/>
        <end position="209"/>
    </location>
</feature>
<dbReference type="Gene3D" id="3.40.50.300">
    <property type="entry name" value="P-loop containing nucleotide triphosphate hydrolases"/>
    <property type="match status" value="1"/>
</dbReference>
<sequence length="682" mass="75113">DDNPHGITTSELFHGEGSAMWGRLGCCLLGSIVLHILGMYIDIIMPHKSGVHDHPLFFCRKAIVLASKVRYHLWTNTMAKLRLKIDTGAYEGAQMEEKGYELRQMAIDEPEVFVDDTVEITFKDTMWAIGMLIAHPFIAHAVRVKDKDRSVEMKKKQMQALSEGSTTARYGSASAGETRSLTGTGRMSTREEQLMRKIRRKAGSTKHSRSSSAMGGFESTGEHSTLLATAAAASVEKGCAPLSYSSDAHDGHTLNDVYDVDLKQERYSAMRDYKPGERAPMVRLMNMKKAYGGGNRAIAQQLRAIREDVELEMGRRMPLERLSLMQPIPFRQHFKERVQEVKYDTKWAVRGVSWTIHQSECVVLLGRNGAGKSTTVHIMCGLYAPTDGSMRSVDMMFVLPLECRLSVSLSVFVLNSRRWCSQTSRAATLSFILDVVGLGNQSIIPSSHLSGGMRRRLAVGMALCGNPEVILLDEPTTGLDPHSRRKLWNAFLQAKQNRCILITTHSMEEAEALADRIFIMSSGRVIAGGSHTHLKNRFDKGSRLVMSCPDTTLATKTIKGLIPEAVVNSVVSQVIEFDIPGDVIKGRVAGLLVMSCPDTTLATKTIKGLIPEAVVNSVVSQVIEFDIPGDVIKGRVAGLFEKLEALKTSIGVIDWSLSGTTLEQVFLEVVAAAEKAQKDSEE</sequence>
<feature type="non-terminal residue" evidence="8">
    <location>
        <position position="1"/>
    </location>
</feature>
<dbReference type="PANTHER" id="PTHR19229">
    <property type="entry name" value="ATP-BINDING CASSETTE TRANSPORTER SUBFAMILY A ABCA"/>
    <property type="match status" value="1"/>
</dbReference>
<dbReference type="PANTHER" id="PTHR19229:SF36">
    <property type="entry name" value="ATP-BINDING CASSETTE SUB-FAMILY A MEMBER 2"/>
    <property type="match status" value="1"/>
</dbReference>
<keyword evidence="3" id="KW-0547">Nucleotide-binding</keyword>
<feature type="transmembrane region" description="Helical" evidence="6">
    <location>
        <begin position="20"/>
        <end position="41"/>
    </location>
</feature>
<dbReference type="PROSITE" id="PS50893">
    <property type="entry name" value="ABC_TRANSPORTER_2"/>
    <property type="match status" value="1"/>
</dbReference>
<accession>A0ABQ5K042</accession>
<keyword evidence="1" id="KW-0813">Transport</keyword>
<keyword evidence="4" id="KW-0067">ATP-binding</keyword>
<dbReference type="InterPro" id="IPR026082">
    <property type="entry name" value="ABCA"/>
</dbReference>
<dbReference type="InterPro" id="IPR003593">
    <property type="entry name" value="AAA+_ATPase"/>
</dbReference>
<evidence type="ECO:0000256" key="1">
    <source>
        <dbReference type="ARBA" id="ARBA00022448"/>
    </source>
</evidence>
<organism evidence="8 9">
    <name type="scientific">Aduncisulcus paluster</name>
    <dbReference type="NCBI Taxonomy" id="2918883"/>
    <lineage>
        <taxon>Eukaryota</taxon>
        <taxon>Metamonada</taxon>
        <taxon>Carpediemonas-like organisms</taxon>
        <taxon>Aduncisulcus</taxon>
    </lineage>
</organism>
<keyword evidence="6" id="KW-0812">Transmembrane</keyword>
<keyword evidence="6" id="KW-1133">Transmembrane helix</keyword>
<protein>
    <submittedName>
        <fullName evidence="8">ABC transporter A like protein</fullName>
    </submittedName>
</protein>
<feature type="compositionally biased region" description="Polar residues" evidence="5">
    <location>
        <begin position="159"/>
        <end position="187"/>
    </location>
</feature>
<keyword evidence="6" id="KW-0472">Membrane</keyword>
<comment type="caution">
    <text evidence="8">The sequence shown here is derived from an EMBL/GenBank/DDBJ whole genome shotgun (WGS) entry which is preliminary data.</text>
</comment>
<reference evidence="8" key="1">
    <citation type="submission" date="2022-03" db="EMBL/GenBank/DDBJ databases">
        <title>Draft genome sequence of Aduncisulcus paluster, a free-living microaerophilic Fornicata.</title>
        <authorList>
            <person name="Yuyama I."/>
            <person name="Kume K."/>
            <person name="Tamura T."/>
            <person name="Inagaki Y."/>
            <person name="Hashimoto T."/>
        </authorList>
    </citation>
    <scope>NUCLEOTIDE SEQUENCE</scope>
    <source>
        <strain evidence="8">NY0171</strain>
    </source>
</reference>
<dbReference type="Proteomes" id="UP001057375">
    <property type="component" value="Unassembled WGS sequence"/>
</dbReference>
<evidence type="ECO:0000256" key="2">
    <source>
        <dbReference type="ARBA" id="ARBA00022737"/>
    </source>
</evidence>
<dbReference type="PROSITE" id="PS00211">
    <property type="entry name" value="ABC_TRANSPORTER_1"/>
    <property type="match status" value="1"/>
</dbReference>
<dbReference type="InterPro" id="IPR017871">
    <property type="entry name" value="ABC_transporter-like_CS"/>
</dbReference>
<evidence type="ECO:0000259" key="7">
    <source>
        <dbReference type="PROSITE" id="PS50893"/>
    </source>
</evidence>
<evidence type="ECO:0000313" key="9">
    <source>
        <dbReference type="Proteomes" id="UP001057375"/>
    </source>
</evidence>
<keyword evidence="9" id="KW-1185">Reference proteome</keyword>
<keyword evidence="2" id="KW-0677">Repeat</keyword>
<evidence type="ECO:0000256" key="4">
    <source>
        <dbReference type="ARBA" id="ARBA00022840"/>
    </source>
</evidence>
<evidence type="ECO:0000256" key="3">
    <source>
        <dbReference type="ARBA" id="ARBA00022741"/>
    </source>
</evidence>
<dbReference type="InterPro" id="IPR003439">
    <property type="entry name" value="ABC_transporter-like_ATP-bd"/>
</dbReference>
<proteinExistence type="predicted"/>
<evidence type="ECO:0000313" key="8">
    <source>
        <dbReference type="EMBL" id="GKT24136.1"/>
    </source>
</evidence>
<name>A0ABQ5K042_9EUKA</name>
<dbReference type="EMBL" id="BQXS01012506">
    <property type="protein sequence ID" value="GKT24136.1"/>
    <property type="molecule type" value="Genomic_DNA"/>
</dbReference>
<evidence type="ECO:0000256" key="5">
    <source>
        <dbReference type="SAM" id="MobiDB-lite"/>
    </source>
</evidence>
<dbReference type="SMART" id="SM00382">
    <property type="entry name" value="AAA"/>
    <property type="match status" value="1"/>
</dbReference>
<dbReference type="InterPro" id="IPR027417">
    <property type="entry name" value="P-loop_NTPase"/>
</dbReference>
<feature type="region of interest" description="Disordered" evidence="5">
    <location>
        <begin position="153"/>
        <end position="220"/>
    </location>
</feature>
<evidence type="ECO:0000256" key="6">
    <source>
        <dbReference type="SAM" id="Phobius"/>
    </source>
</evidence>